<dbReference type="Gene3D" id="3.30.70.20">
    <property type="match status" value="2"/>
</dbReference>
<proteinExistence type="inferred from homology"/>
<dbReference type="PATRIC" id="fig|1125712.3.peg.901"/>
<name>U2V872_9ACTN</name>
<keyword evidence="6 10" id="KW-0249">Electron transport</keyword>
<dbReference type="GO" id="GO:0009055">
    <property type="term" value="F:electron transfer activity"/>
    <property type="evidence" value="ECO:0007669"/>
    <property type="project" value="InterPro"/>
</dbReference>
<dbReference type="GO" id="GO:0022900">
    <property type="term" value="P:electron transport chain"/>
    <property type="evidence" value="ECO:0007669"/>
    <property type="project" value="UniProtKB-UniRule"/>
</dbReference>
<dbReference type="STRING" id="1125712.HMPREF1316_0272"/>
<evidence type="ECO:0000256" key="5">
    <source>
        <dbReference type="ARBA" id="ARBA00022967"/>
    </source>
</evidence>
<comment type="subunit">
    <text evidence="10">The complex is composed of six subunits: RnfA, RnfB, RnfC, RnfD, RnfE and RnfG.</text>
</comment>
<dbReference type="InterPro" id="IPR017896">
    <property type="entry name" value="4Fe4S_Fe-S-bd"/>
</dbReference>
<sequence length="276" mass="28642">MQTIIHSVLLIVVIGLVGGVILVIGSRLFSVEVDSRLWHVIDMLPGLNCGSCGNPGCAGYASAILAGAPCDLCGPGGEATANAIALYLGRDPGHTTVRKAVVTCNGAADRLRSVEAYEGDPSCRVFDLMGYMTESCTYGCLGLGDCVASCPFDAIRINGNHVAAIDVGRCTACGICVDVCPRHVIAIHERSQTDSSSVVLCRNTMMGKRAQEACANACIGCGRCVGACPEGCITVMDHVARINDACCTGCGSCIEVCPAKAIRPIDLSRREKGALV</sequence>
<keyword evidence="11" id="KW-1133">Transmembrane helix</keyword>
<evidence type="ECO:0000256" key="1">
    <source>
        <dbReference type="ARBA" id="ARBA00022448"/>
    </source>
</evidence>
<keyword evidence="3 10" id="KW-0479">Metal-binding</keyword>
<feature type="binding site" evidence="10">
    <location>
        <position position="173"/>
    </location>
    <ligand>
        <name>[4Fe-4S] cluster</name>
        <dbReference type="ChEBI" id="CHEBI:49883"/>
        <label>3</label>
    </ligand>
</feature>
<dbReference type="AlphaFoldDB" id="U2V872"/>
<feature type="binding site" evidence="10">
    <location>
        <position position="176"/>
    </location>
    <ligand>
        <name>[4Fe-4S] cluster</name>
        <dbReference type="ChEBI" id="CHEBI:49883"/>
        <label>3</label>
    </ligand>
</feature>
<keyword evidence="4 10" id="KW-0677">Repeat</keyword>
<evidence type="ECO:0000256" key="3">
    <source>
        <dbReference type="ARBA" id="ARBA00022723"/>
    </source>
</evidence>
<evidence type="ECO:0000256" key="7">
    <source>
        <dbReference type="ARBA" id="ARBA00023004"/>
    </source>
</evidence>
<dbReference type="GO" id="GO:0005886">
    <property type="term" value="C:plasma membrane"/>
    <property type="evidence" value="ECO:0007669"/>
    <property type="project" value="UniProtKB-SubCell"/>
</dbReference>
<dbReference type="eggNOG" id="COG2768">
    <property type="taxonomic scope" value="Bacteria"/>
</dbReference>
<keyword evidence="7 10" id="KW-0408">Iron</keyword>
<dbReference type="Gene3D" id="1.10.15.40">
    <property type="entry name" value="Electron transport complex subunit B, putative Fe-S cluster"/>
    <property type="match status" value="1"/>
</dbReference>
<dbReference type="GO" id="GO:0046872">
    <property type="term" value="F:metal ion binding"/>
    <property type="evidence" value="ECO:0007669"/>
    <property type="project" value="UniProtKB-KW"/>
</dbReference>
<dbReference type="HAMAP" id="MF_00463">
    <property type="entry name" value="RsxB_RnfB"/>
    <property type="match status" value="1"/>
</dbReference>
<dbReference type="PANTHER" id="PTHR43560:SF1">
    <property type="entry name" value="ION-TRANSLOCATING OXIDOREDUCTASE COMPLEX SUBUNIT B"/>
    <property type="match status" value="1"/>
</dbReference>
<comment type="subcellular location">
    <subcellularLocation>
        <location evidence="10">Cell membrane</location>
    </subcellularLocation>
</comment>
<keyword evidence="1 10" id="KW-0813">Transport</keyword>
<comment type="function">
    <text evidence="10">Part of a membrane-bound complex that couples electron transfer with translocation of ions across the membrane.</text>
</comment>
<keyword evidence="8 10" id="KW-0411">Iron-sulfur</keyword>
<comment type="similarity">
    <text evidence="10">Belongs to the 4Fe4S bacterial-type ferredoxin family. RnfB subfamily.</text>
</comment>
<dbReference type="GO" id="GO:0051539">
    <property type="term" value="F:4 iron, 4 sulfur cluster binding"/>
    <property type="evidence" value="ECO:0007669"/>
    <property type="project" value="UniProtKB-UniRule"/>
</dbReference>
<feature type="binding site" evidence="10">
    <location>
        <position position="49"/>
    </location>
    <ligand>
        <name>[4Fe-4S] cluster</name>
        <dbReference type="ChEBI" id="CHEBI:49883"/>
        <label>1</label>
    </ligand>
</feature>
<feature type="binding site" evidence="10">
    <location>
        <position position="170"/>
    </location>
    <ligand>
        <name>[4Fe-4S] cluster</name>
        <dbReference type="ChEBI" id="CHEBI:49883"/>
        <label>3</label>
    </ligand>
</feature>
<feature type="binding site" evidence="10">
    <location>
        <position position="146"/>
    </location>
    <ligand>
        <name>[4Fe-4S] cluster</name>
        <dbReference type="ChEBI" id="CHEBI:49883"/>
        <label>2</label>
    </ligand>
</feature>
<dbReference type="CDD" id="cd10549">
    <property type="entry name" value="MtMvhB_like"/>
    <property type="match status" value="1"/>
</dbReference>
<evidence type="ECO:0000256" key="11">
    <source>
        <dbReference type="SAM" id="Phobius"/>
    </source>
</evidence>
<dbReference type="Pfam" id="PF04060">
    <property type="entry name" value="FeS"/>
    <property type="match status" value="1"/>
</dbReference>
<comment type="caution">
    <text evidence="10">Lacks conserved residue(s) required for the propagation of feature annotation.</text>
</comment>
<dbReference type="InterPro" id="IPR007202">
    <property type="entry name" value="4Fe-4S_dom"/>
</dbReference>
<reference evidence="14 15" key="1">
    <citation type="submission" date="2013-08" db="EMBL/GenBank/DDBJ databases">
        <authorList>
            <person name="Durkin A.S."/>
            <person name="Haft D.R."/>
            <person name="McCorrison J."/>
            <person name="Torralba M."/>
            <person name="Gillis M."/>
            <person name="Haft D.H."/>
            <person name="Methe B."/>
            <person name="Sutton G."/>
            <person name="Nelson K.E."/>
        </authorList>
    </citation>
    <scope>NUCLEOTIDE SEQUENCE [LARGE SCALE GENOMIC DNA]</scope>
    <source>
        <strain evidence="14 15">F0195</strain>
    </source>
</reference>
<keyword evidence="9 10" id="KW-0472">Membrane</keyword>
<dbReference type="SUPFAM" id="SSF54862">
    <property type="entry name" value="4Fe-4S ferredoxins"/>
    <property type="match status" value="2"/>
</dbReference>
<dbReference type="PANTHER" id="PTHR43560">
    <property type="entry name" value="ION-TRANSLOCATING OXIDOREDUCTASE COMPLEX SUBUNIT B"/>
    <property type="match status" value="1"/>
</dbReference>
<dbReference type="PROSITE" id="PS00198">
    <property type="entry name" value="4FE4S_FER_1"/>
    <property type="match status" value="2"/>
</dbReference>
<feature type="region of interest" description="Hydrophobic" evidence="10">
    <location>
        <begin position="1"/>
        <end position="26"/>
    </location>
</feature>
<dbReference type="EMBL" id="AWEZ01000043">
    <property type="protein sequence ID" value="ERL08801.1"/>
    <property type="molecule type" value="Genomic_DNA"/>
</dbReference>
<evidence type="ECO:0000256" key="4">
    <source>
        <dbReference type="ARBA" id="ARBA00022737"/>
    </source>
</evidence>
<keyword evidence="5 10" id="KW-1278">Translocase</keyword>
<dbReference type="Pfam" id="PF12838">
    <property type="entry name" value="Fer4_7"/>
    <property type="match status" value="2"/>
</dbReference>
<feature type="transmembrane region" description="Helical" evidence="11">
    <location>
        <begin position="7"/>
        <end position="29"/>
    </location>
</feature>
<organism evidence="14 15">
    <name type="scientific">Olsenella profusa F0195</name>
    <dbReference type="NCBI Taxonomy" id="1125712"/>
    <lineage>
        <taxon>Bacteria</taxon>
        <taxon>Bacillati</taxon>
        <taxon>Actinomycetota</taxon>
        <taxon>Coriobacteriia</taxon>
        <taxon>Coriobacteriales</taxon>
        <taxon>Atopobiaceae</taxon>
        <taxon>Olsenella</taxon>
    </lineage>
</organism>
<evidence type="ECO:0000256" key="2">
    <source>
        <dbReference type="ARBA" id="ARBA00022485"/>
    </source>
</evidence>
<feature type="binding site" evidence="10">
    <location>
        <position position="52"/>
    </location>
    <ligand>
        <name>[4Fe-4S] cluster</name>
        <dbReference type="ChEBI" id="CHEBI:49883"/>
        <label>1</label>
    </ligand>
</feature>
<evidence type="ECO:0000256" key="6">
    <source>
        <dbReference type="ARBA" id="ARBA00022982"/>
    </source>
</evidence>
<dbReference type="InterPro" id="IPR010207">
    <property type="entry name" value="Elect_transpt_cplx_RnfB/RsxB"/>
</dbReference>
<dbReference type="OrthoDB" id="9770306at2"/>
<accession>U2V872</accession>
<keyword evidence="11" id="KW-0812">Transmembrane</keyword>
<dbReference type="Proteomes" id="UP000016638">
    <property type="component" value="Unassembled WGS sequence"/>
</dbReference>
<dbReference type="InterPro" id="IPR017900">
    <property type="entry name" value="4Fe4S_Fe_S_CS"/>
</dbReference>
<keyword evidence="2 10" id="KW-0004">4Fe-4S</keyword>
<feature type="binding site" evidence="10">
    <location>
        <position position="140"/>
    </location>
    <ligand>
        <name>[4Fe-4S] cluster</name>
        <dbReference type="ChEBI" id="CHEBI:49883"/>
        <label>2</label>
    </ligand>
</feature>
<evidence type="ECO:0000313" key="14">
    <source>
        <dbReference type="EMBL" id="ERL08801.1"/>
    </source>
</evidence>
<dbReference type="InterPro" id="IPR050395">
    <property type="entry name" value="4Fe4S_Ferredoxin_RnfB"/>
</dbReference>
<protein>
    <recommendedName>
        <fullName evidence="10">Ion-translocating oxidoreductase complex subunit B</fullName>
        <ecNumber evidence="10">7.-.-.-</ecNumber>
    </recommendedName>
    <alternativeName>
        <fullName evidence="10">Rnf electron transport complex subunit B</fullName>
    </alternativeName>
</protein>
<dbReference type="RefSeq" id="WP_021725941.1">
    <property type="nucleotide sequence ID" value="NZ_AWEZ01000043.1"/>
</dbReference>
<keyword evidence="10" id="KW-1003">Cell membrane</keyword>
<dbReference type="EC" id="7.-.-.-" evidence="10"/>
<evidence type="ECO:0000256" key="9">
    <source>
        <dbReference type="ARBA" id="ARBA00023136"/>
    </source>
</evidence>
<feature type="binding site" evidence="10">
    <location>
        <position position="73"/>
    </location>
    <ligand>
        <name>[4Fe-4S] cluster</name>
        <dbReference type="ChEBI" id="CHEBI:49883"/>
        <label>1</label>
    </ligand>
</feature>
<dbReference type="PROSITE" id="PS51656">
    <property type="entry name" value="4FE4S"/>
    <property type="match status" value="1"/>
</dbReference>
<gene>
    <name evidence="10" type="primary">rnfB</name>
    <name evidence="14" type="ORF">HMPREF1316_0272</name>
</gene>
<evidence type="ECO:0000256" key="10">
    <source>
        <dbReference type="HAMAP-Rule" id="MF_00463"/>
    </source>
</evidence>
<dbReference type="PROSITE" id="PS51379">
    <property type="entry name" value="4FE4S_FER_2"/>
    <property type="match status" value="4"/>
</dbReference>
<evidence type="ECO:0000256" key="8">
    <source>
        <dbReference type="ARBA" id="ARBA00023014"/>
    </source>
</evidence>
<comment type="caution">
    <text evidence="14">The sequence shown here is derived from an EMBL/GenBank/DDBJ whole genome shotgun (WGS) entry which is preliminary data.</text>
</comment>
<evidence type="ECO:0000259" key="13">
    <source>
        <dbReference type="PROSITE" id="PS51656"/>
    </source>
</evidence>
<feature type="domain" description="4Fe-4S ferredoxin-type" evidence="12">
    <location>
        <begin position="208"/>
        <end position="237"/>
    </location>
</feature>
<feature type="domain" description="4Fe-4S ferredoxin-type" evidence="12">
    <location>
        <begin position="161"/>
        <end position="190"/>
    </location>
</feature>
<evidence type="ECO:0000259" key="12">
    <source>
        <dbReference type="PROSITE" id="PS51379"/>
    </source>
</evidence>
<feature type="binding site" evidence="10">
    <location>
        <position position="150"/>
    </location>
    <ligand>
        <name>[4Fe-4S] cluster</name>
        <dbReference type="ChEBI" id="CHEBI:49883"/>
        <label>3</label>
    </ligand>
</feature>
<feature type="binding site" evidence="10">
    <location>
        <position position="57"/>
    </location>
    <ligand>
        <name>[4Fe-4S] cluster</name>
        <dbReference type="ChEBI" id="CHEBI:49883"/>
        <label>1</label>
    </ligand>
</feature>
<evidence type="ECO:0000313" key="15">
    <source>
        <dbReference type="Proteomes" id="UP000016638"/>
    </source>
</evidence>
<feature type="domain" description="4Fe-4S ferredoxin-type" evidence="12">
    <location>
        <begin position="127"/>
        <end position="160"/>
    </location>
</feature>
<feature type="domain" description="4Fe-4S" evidence="13">
    <location>
        <begin position="32"/>
        <end position="90"/>
    </location>
</feature>
<keyword evidence="15" id="KW-1185">Reference proteome</keyword>
<comment type="cofactor">
    <cofactor evidence="10">
        <name>[4Fe-4S] cluster</name>
        <dbReference type="ChEBI" id="CHEBI:49883"/>
    </cofactor>
    <text evidence="10">Binds 3 [4Fe-4S] clusters.</text>
</comment>
<feature type="binding site" evidence="10">
    <location>
        <position position="180"/>
    </location>
    <ligand>
        <name>[4Fe-4S] cluster</name>
        <dbReference type="ChEBI" id="CHEBI:49883"/>
        <label>2</label>
    </ligand>
</feature>
<feature type="domain" description="4Fe-4S ferredoxin-type" evidence="12">
    <location>
        <begin position="238"/>
        <end position="267"/>
    </location>
</feature>
<dbReference type="eggNOG" id="COG2878">
    <property type="taxonomic scope" value="Bacteria"/>
</dbReference>
<feature type="binding site" evidence="10">
    <location>
        <position position="136"/>
    </location>
    <ligand>
        <name>[4Fe-4S] cluster</name>
        <dbReference type="ChEBI" id="CHEBI:49883"/>
        <label>2</label>
    </ligand>
</feature>